<keyword evidence="1 7" id="KW-1003">Cell membrane</keyword>
<sequence>MPRLALLLLFTIFALLGWALWGLYRPFALPAPGTEVPIRLGASVDASIRELHRKGLLPNPMLFRLLWQVEGRPPLHAGLYRFRGRVSMAEVLETLRAGRSRPLLFTIVPGMNLPQVLQQLEHAPYLDAKGIPKAAQLPRLLGPMAATRQNAEGCLLPQSYRYVPGEPALTLLRQAAQAMQQTLRQSWAERAPNLPLHGPYQALILASIVQREGAPLAQQQRIAAVFLNRLRIGMPLQSDPTVIYALGKAYDGHLQPAQMQVQSPYNTYLHSGLPPTPIAMPSQQALAAVLHPAVGDDLYFIAKGNEYHYSAGFAEHQQQIRRYLQAGVKND</sequence>
<keyword evidence="2 7" id="KW-0812">Transmembrane</keyword>
<feature type="site" description="Important for catalytic activity" evidence="7">
    <location>
        <position position="212"/>
    </location>
</feature>
<name>A0AAE2YPU4_9PROT</name>
<dbReference type="HAMAP" id="MF_02065">
    <property type="entry name" value="MltG"/>
    <property type="match status" value="1"/>
</dbReference>
<comment type="function">
    <text evidence="7">Functions as a peptidoglycan terminase that cleaves nascent peptidoglycan strands endolytically to terminate their elongation.</text>
</comment>
<dbReference type="InterPro" id="IPR003770">
    <property type="entry name" value="MLTG-like"/>
</dbReference>
<evidence type="ECO:0000256" key="3">
    <source>
        <dbReference type="ARBA" id="ARBA00022989"/>
    </source>
</evidence>
<reference evidence="8" key="1">
    <citation type="journal article" date="2021" name="ISME J.">
        <title>Genomic evolution of the class Acidithiobacillia: deep-branching Proteobacteria living in extreme acidic conditions.</title>
        <authorList>
            <person name="Moya-Beltran A."/>
            <person name="Beard S."/>
            <person name="Rojas-Villalobos C."/>
            <person name="Issotta F."/>
            <person name="Gallardo Y."/>
            <person name="Ulloa R."/>
            <person name="Giaveno A."/>
            <person name="Degli Esposti M."/>
            <person name="Johnson D.B."/>
            <person name="Quatrini R."/>
        </authorList>
    </citation>
    <scope>NUCLEOTIDE SEQUENCE</scope>
    <source>
        <strain evidence="8">VAN18-1</strain>
    </source>
</reference>
<evidence type="ECO:0000256" key="5">
    <source>
        <dbReference type="ARBA" id="ARBA00023239"/>
    </source>
</evidence>
<comment type="similarity">
    <text evidence="7">Belongs to the transglycosylase MltG family.</text>
</comment>
<keyword evidence="5 7" id="KW-0456">Lyase</keyword>
<dbReference type="NCBIfam" id="TIGR00247">
    <property type="entry name" value="endolytic transglycosylase MltG"/>
    <property type="match status" value="1"/>
</dbReference>
<keyword evidence="6 7" id="KW-0961">Cell wall biogenesis/degradation</keyword>
<comment type="caution">
    <text evidence="8">The sequence shown here is derived from an EMBL/GenBank/DDBJ whole genome shotgun (WGS) entry which is preliminary data.</text>
</comment>
<dbReference type="GO" id="GO:0071555">
    <property type="term" value="P:cell wall organization"/>
    <property type="evidence" value="ECO:0007669"/>
    <property type="project" value="UniProtKB-KW"/>
</dbReference>
<keyword evidence="7" id="KW-0997">Cell inner membrane</keyword>
<evidence type="ECO:0000256" key="1">
    <source>
        <dbReference type="ARBA" id="ARBA00022475"/>
    </source>
</evidence>
<keyword evidence="3 7" id="KW-1133">Transmembrane helix</keyword>
<dbReference type="GO" id="GO:0005886">
    <property type="term" value="C:plasma membrane"/>
    <property type="evidence" value="ECO:0007669"/>
    <property type="project" value="UniProtKB-UniRule"/>
</dbReference>
<dbReference type="PANTHER" id="PTHR30518:SF2">
    <property type="entry name" value="ENDOLYTIC MUREIN TRANSGLYCOSYLASE"/>
    <property type="match status" value="1"/>
</dbReference>
<dbReference type="EC" id="4.2.2.29" evidence="7"/>
<dbReference type="GO" id="GO:0009252">
    <property type="term" value="P:peptidoglycan biosynthetic process"/>
    <property type="evidence" value="ECO:0007669"/>
    <property type="project" value="UniProtKB-UniRule"/>
</dbReference>
<dbReference type="PANTHER" id="PTHR30518">
    <property type="entry name" value="ENDOLYTIC MUREIN TRANSGLYCOSYLASE"/>
    <property type="match status" value="1"/>
</dbReference>
<evidence type="ECO:0000313" key="8">
    <source>
        <dbReference type="EMBL" id="MBU2787932.1"/>
    </source>
</evidence>
<dbReference type="AlphaFoldDB" id="A0AAE2YPU4"/>
<evidence type="ECO:0000256" key="2">
    <source>
        <dbReference type="ARBA" id="ARBA00022692"/>
    </source>
</evidence>
<accession>A0AAE2YPU4</accession>
<comment type="catalytic activity">
    <reaction evidence="7">
        <text>a peptidoglycan chain = a peptidoglycan chain with N-acetyl-1,6-anhydromuramyl-[peptide] at the reducing end + a peptidoglycan chain with N-acetylglucosamine at the non-reducing end.</text>
        <dbReference type="EC" id="4.2.2.29"/>
    </reaction>
</comment>
<gene>
    <name evidence="7 8" type="primary">mltG</name>
    <name evidence="8" type="ORF">HFQ13_06895</name>
</gene>
<dbReference type="Proteomes" id="UP001197378">
    <property type="component" value="Unassembled WGS sequence"/>
</dbReference>
<dbReference type="Gene3D" id="3.30.1490.480">
    <property type="entry name" value="Endolytic murein transglycosylase"/>
    <property type="match status" value="1"/>
</dbReference>
<dbReference type="CDD" id="cd08010">
    <property type="entry name" value="MltG_like"/>
    <property type="match status" value="1"/>
</dbReference>
<evidence type="ECO:0000256" key="6">
    <source>
        <dbReference type="ARBA" id="ARBA00023316"/>
    </source>
</evidence>
<evidence type="ECO:0000313" key="9">
    <source>
        <dbReference type="Proteomes" id="UP001197378"/>
    </source>
</evidence>
<keyword evidence="9" id="KW-1185">Reference proteome</keyword>
<protein>
    <recommendedName>
        <fullName evidence="7">Endolytic murein transglycosylase</fullName>
        <ecNumber evidence="7">4.2.2.29</ecNumber>
    </recommendedName>
    <alternativeName>
        <fullName evidence="7">Peptidoglycan lytic transglycosylase</fullName>
    </alternativeName>
    <alternativeName>
        <fullName evidence="7">Peptidoglycan polymerization terminase</fullName>
    </alternativeName>
</protein>
<proteinExistence type="inferred from homology"/>
<evidence type="ECO:0000256" key="7">
    <source>
        <dbReference type="HAMAP-Rule" id="MF_02065"/>
    </source>
</evidence>
<dbReference type="Pfam" id="PF02618">
    <property type="entry name" value="YceG"/>
    <property type="match status" value="1"/>
</dbReference>
<organism evidence="8 9">
    <name type="scientific">Igneacidithiobacillus copahuensis</name>
    <dbReference type="NCBI Taxonomy" id="2724909"/>
    <lineage>
        <taxon>Bacteria</taxon>
        <taxon>Pseudomonadati</taxon>
        <taxon>Pseudomonadota</taxon>
        <taxon>Acidithiobacillia</taxon>
        <taxon>Acidithiobacillales</taxon>
        <taxon>Acidithiobacillaceae</taxon>
        <taxon>Igneacidithiobacillus</taxon>
    </lineage>
</organism>
<keyword evidence="4 7" id="KW-0472">Membrane</keyword>
<evidence type="ECO:0000256" key="4">
    <source>
        <dbReference type="ARBA" id="ARBA00023136"/>
    </source>
</evidence>
<dbReference type="GO" id="GO:0008932">
    <property type="term" value="F:lytic endotransglycosylase activity"/>
    <property type="evidence" value="ECO:0007669"/>
    <property type="project" value="UniProtKB-UniRule"/>
</dbReference>
<dbReference type="EMBL" id="JAAXYO010000089">
    <property type="protein sequence ID" value="MBU2787932.1"/>
    <property type="molecule type" value="Genomic_DNA"/>
</dbReference>